<dbReference type="SUPFAM" id="SSF81301">
    <property type="entry name" value="Nucleotidyltransferase"/>
    <property type="match status" value="1"/>
</dbReference>
<keyword evidence="3 4" id="KW-0678">Repressor</keyword>
<dbReference type="AlphaFoldDB" id="A0A244CVS1"/>
<dbReference type="NCBIfam" id="TIGR00090">
    <property type="entry name" value="rsfS_iojap_ybeB"/>
    <property type="match status" value="1"/>
</dbReference>
<evidence type="ECO:0000256" key="3">
    <source>
        <dbReference type="ARBA" id="ARBA00022491"/>
    </source>
</evidence>
<comment type="subunit">
    <text evidence="4">Interacts with ribosomal protein uL14 (rplN).</text>
</comment>
<keyword evidence="6" id="KW-1185">Reference proteome</keyword>
<dbReference type="GO" id="GO:0090071">
    <property type="term" value="P:negative regulation of ribosome biogenesis"/>
    <property type="evidence" value="ECO:0007669"/>
    <property type="project" value="UniProtKB-UniRule"/>
</dbReference>
<name>A0A244CVS1_PSEDV</name>
<evidence type="ECO:0000313" key="5">
    <source>
        <dbReference type="EMBL" id="OUL59526.1"/>
    </source>
</evidence>
<dbReference type="Gene3D" id="3.30.460.10">
    <property type="entry name" value="Beta Polymerase, domain 2"/>
    <property type="match status" value="1"/>
</dbReference>
<comment type="caution">
    <text evidence="5">The sequence shown here is derived from an EMBL/GenBank/DDBJ whole genome shotgun (WGS) entry which is preliminary data.</text>
</comment>
<dbReference type="RefSeq" id="WP_086742916.1">
    <property type="nucleotide sequence ID" value="NZ_MWPV01000001.1"/>
</dbReference>
<dbReference type="EMBL" id="MWPV01000001">
    <property type="protein sequence ID" value="OUL59526.1"/>
    <property type="molecule type" value="Genomic_DNA"/>
</dbReference>
<evidence type="ECO:0000256" key="1">
    <source>
        <dbReference type="ARBA" id="ARBA00010574"/>
    </source>
</evidence>
<dbReference type="HAMAP" id="MF_01477">
    <property type="entry name" value="Iojap_RsfS"/>
    <property type="match status" value="1"/>
</dbReference>
<dbReference type="GO" id="GO:0042256">
    <property type="term" value="P:cytosolic ribosome assembly"/>
    <property type="evidence" value="ECO:0007669"/>
    <property type="project" value="UniProtKB-UniRule"/>
</dbReference>
<dbReference type="InterPro" id="IPR004394">
    <property type="entry name" value="Iojap/RsfS/C7orf30"/>
</dbReference>
<gene>
    <name evidence="4" type="primary">rsfS</name>
    <name evidence="5" type="ORF">B1199_04475</name>
</gene>
<organism evidence="5 6">
    <name type="scientific">Pseudoalteromonas ulvae</name>
    <dbReference type="NCBI Taxonomy" id="107327"/>
    <lineage>
        <taxon>Bacteria</taxon>
        <taxon>Pseudomonadati</taxon>
        <taxon>Pseudomonadota</taxon>
        <taxon>Gammaproteobacteria</taxon>
        <taxon>Alteromonadales</taxon>
        <taxon>Pseudoalteromonadaceae</taxon>
        <taxon>Pseudoalteromonas</taxon>
    </lineage>
</organism>
<dbReference type="InterPro" id="IPR043519">
    <property type="entry name" value="NT_sf"/>
</dbReference>
<dbReference type="PANTHER" id="PTHR21043:SF0">
    <property type="entry name" value="MITOCHONDRIAL ASSEMBLY OF RIBOSOMAL LARGE SUBUNIT PROTEIN 1"/>
    <property type="match status" value="1"/>
</dbReference>
<comment type="subcellular location">
    <subcellularLocation>
        <location evidence="4">Cytoplasm</location>
    </subcellularLocation>
</comment>
<dbReference type="FunFam" id="3.30.460.10:FF:000004">
    <property type="entry name" value="Ribosomal silencing factor RsfS"/>
    <property type="match status" value="1"/>
</dbReference>
<comment type="function">
    <text evidence="4">Functions as a ribosomal silencing factor. Interacts with ribosomal protein uL14 (rplN), blocking formation of intersubunit bridge B8. Prevents association of the 30S and 50S ribosomal subunits and the formation of functional ribosomes, thus repressing translation.</text>
</comment>
<comment type="similarity">
    <text evidence="1 4">Belongs to the Iojap/RsfS family.</text>
</comment>
<protein>
    <recommendedName>
        <fullName evidence="4">Ribosomal silencing factor RsfS</fullName>
    </recommendedName>
</protein>
<sequence length="105" mass="11833">MESTELLEFAVDKIDDMKARDIIKLDVREKSNITDYLVICSGNSKRHVQSIAENVNKEAKAIGLEPLGIEGQTGGEWVLVDLGDVVVHVMQDQSRDFYQLEKLWG</sequence>
<dbReference type="GO" id="GO:0043023">
    <property type="term" value="F:ribosomal large subunit binding"/>
    <property type="evidence" value="ECO:0007669"/>
    <property type="project" value="TreeGrafter"/>
</dbReference>
<dbReference type="GO" id="GO:0005737">
    <property type="term" value="C:cytoplasm"/>
    <property type="evidence" value="ECO:0007669"/>
    <property type="project" value="UniProtKB-SubCell"/>
</dbReference>
<reference evidence="5 6" key="1">
    <citation type="submission" date="2017-02" db="EMBL/GenBank/DDBJ databases">
        <title>Pseudoalteromonas ulvae TC14 Genome.</title>
        <authorList>
            <person name="Molmeret M."/>
        </authorList>
    </citation>
    <scope>NUCLEOTIDE SEQUENCE [LARGE SCALE GENOMIC DNA]</scope>
    <source>
        <strain evidence="5">TC14</strain>
    </source>
</reference>
<evidence type="ECO:0000313" key="6">
    <source>
        <dbReference type="Proteomes" id="UP000194841"/>
    </source>
</evidence>
<dbReference type="PANTHER" id="PTHR21043">
    <property type="entry name" value="IOJAP SUPERFAMILY ORTHOLOG"/>
    <property type="match status" value="1"/>
</dbReference>
<dbReference type="GO" id="GO:0017148">
    <property type="term" value="P:negative regulation of translation"/>
    <property type="evidence" value="ECO:0007669"/>
    <property type="project" value="UniProtKB-UniRule"/>
</dbReference>
<accession>A0A244CVS1</accession>
<keyword evidence="2 4" id="KW-0963">Cytoplasm</keyword>
<evidence type="ECO:0000256" key="4">
    <source>
        <dbReference type="HAMAP-Rule" id="MF_01477"/>
    </source>
</evidence>
<keyword evidence="4" id="KW-0810">Translation regulation</keyword>
<dbReference type="Pfam" id="PF02410">
    <property type="entry name" value="RsfS"/>
    <property type="match status" value="1"/>
</dbReference>
<proteinExistence type="inferred from homology"/>
<dbReference type="OrthoDB" id="9793681at2"/>
<evidence type="ECO:0000256" key="2">
    <source>
        <dbReference type="ARBA" id="ARBA00022490"/>
    </source>
</evidence>
<dbReference type="Proteomes" id="UP000194841">
    <property type="component" value="Unassembled WGS sequence"/>
</dbReference>